<reference evidence="1" key="1">
    <citation type="journal article" date="2015" name="Nature">
        <title>Complex archaea that bridge the gap between prokaryotes and eukaryotes.</title>
        <authorList>
            <person name="Spang A."/>
            <person name="Saw J.H."/>
            <person name="Jorgensen S.L."/>
            <person name="Zaremba-Niedzwiedzka K."/>
            <person name="Martijn J."/>
            <person name="Lind A.E."/>
            <person name="van Eijk R."/>
            <person name="Schleper C."/>
            <person name="Guy L."/>
            <person name="Ettema T.J."/>
        </authorList>
    </citation>
    <scope>NUCLEOTIDE SEQUENCE</scope>
</reference>
<gene>
    <name evidence="1" type="ORF">LCGC14_0985860</name>
</gene>
<accession>A0A0F9QQM6</accession>
<dbReference type="EMBL" id="LAZR01003710">
    <property type="protein sequence ID" value="KKN15466.1"/>
    <property type="molecule type" value="Genomic_DNA"/>
</dbReference>
<comment type="caution">
    <text evidence="1">The sequence shown here is derived from an EMBL/GenBank/DDBJ whole genome shotgun (WGS) entry which is preliminary data.</text>
</comment>
<dbReference type="AlphaFoldDB" id="A0A0F9QQM6"/>
<name>A0A0F9QQM6_9ZZZZ</name>
<sequence>MLDHGKVIITAADEELIKLLRGSFRIGRIEAIEQVVLNKRHLIKYYIQEGNEKMVEQLKKELGED</sequence>
<organism evidence="1">
    <name type="scientific">marine sediment metagenome</name>
    <dbReference type="NCBI Taxonomy" id="412755"/>
    <lineage>
        <taxon>unclassified sequences</taxon>
        <taxon>metagenomes</taxon>
        <taxon>ecological metagenomes</taxon>
    </lineage>
</organism>
<evidence type="ECO:0000313" key="1">
    <source>
        <dbReference type="EMBL" id="KKN15466.1"/>
    </source>
</evidence>
<proteinExistence type="predicted"/>
<protein>
    <submittedName>
        <fullName evidence="1">Uncharacterized protein</fullName>
    </submittedName>
</protein>